<evidence type="ECO:0000256" key="9">
    <source>
        <dbReference type="ARBA" id="ARBA00022617"/>
    </source>
</evidence>
<comment type="subunit">
    <text evidence="5">Part of an enzyme complex containing four subunits: a flavoprotein, an iron-sulfur protein, plus two membrane-anchoring proteins, SdhC and SdhD.</text>
</comment>
<evidence type="ECO:0000256" key="13">
    <source>
        <dbReference type="ARBA" id="ARBA00022989"/>
    </source>
</evidence>
<dbReference type="CDD" id="cd03495">
    <property type="entry name" value="SQR_TypeC_SdhD_like"/>
    <property type="match status" value="1"/>
</dbReference>
<protein>
    <recommendedName>
        <fullName evidence="6">Succinate dehydrogenase hydrophobic membrane anchor subunit</fullName>
    </recommendedName>
</protein>
<evidence type="ECO:0000256" key="3">
    <source>
        <dbReference type="ARBA" id="ARBA00004141"/>
    </source>
</evidence>
<feature type="transmembrane region" description="Helical" evidence="16">
    <location>
        <begin position="98"/>
        <end position="120"/>
    </location>
</feature>
<name>A0A2T4VWA4_9HYPH</name>
<reference evidence="18" key="1">
    <citation type="submission" date="2018-02" db="EMBL/GenBank/DDBJ databases">
        <title>Genome sequence of Candidatus Liberibacter europaeus.</title>
        <authorList>
            <person name="Frampton R.A."/>
            <person name="Thompson S.M."/>
            <person name="David C."/>
            <person name="Addison S.M."/>
            <person name="Smith G.R."/>
        </authorList>
    </citation>
    <scope>NUCLEOTIDE SEQUENCE [LARGE SCALE GENOMIC DNA]</scope>
</reference>
<keyword evidence="13 16" id="KW-1133">Transmembrane helix</keyword>
<dbReference type="GO" id="GO:0046872">
    <property type="term" value="F:metal ion binding"/>
    <property type="evidence" value="ECO:0007669"/>
    <property type="project" value="UniProtKB-KW"/>
</dbReference>
<accession>A0A2T4VWA4</accession>
<comment type="subcellular location">
    <subcellularLocation>
        <location evidence="3">Membrane</location>
        <topology evidence="3">Multi-pass membrane protein</topology>
    </subcellularLocation>
</comment>
<keyword evidence="15 16" id="KW-0472">Membrane</keyword>
<comment type="function">
    <text evidence="2">Membrane-anchoring subunit of succinate dehydrogenase (SDH).</text>
</comment>
<dbReference type="Proteomes" id="UP000240811">
    <property type="component" value="Unassembled WGS sequence"/>
</dbReference>
<feature type="transmembrane region" description="Helical" evidence="16">
    <location>
        <begin position="59"/>
        <end position="78"/>
    </location>
</feature>
<dbReference type="InterPro" id="IPR034804">
    <property type="entry name" value="SQR/QFR_C/D"/>
</dbReference>
<evidence type="ECO:0000256" key="12">
    <source>
        <dbReference type="ARBA" id="ARBA00022982"/>
    </source>
</evidence>
<dbReference type="Gene3D" id="1.20.1300.10">
    <property type="entry name" value="Fumarate reductase/succinate dehydrogenase, transmembrane subunit"/>
    <property type="match status" value="1"/>
</dbReference>
<dbReference type="SUPFAM" id="SSF81343">
    <property type="entry name" value="Fumarate reductase respiratory complex transmembrane subunits"/>
    <property type="match status" value="1"/>
</dbReference>
<evidence type="ECO:0000256" key="14">
    <source>
        <dbReference type="ARBA" id="ARBA00023004"/>
    </source>
</evidence>
<evidence type="ECO:0000256" key="4">
    <source>
        <dbReference type="ARBA" id="ARBA00005163"/>
    </source>
</evidence>
<evidence type="ECO:0000256" key="15">
    <source>
        <dbReference type="ARBA" id="ARBA00023136"/>
    </source>
</evidence>
<evidence type="ECO:0000256" key="16">
    <source>
        <dbReference type="SAM" id="Phobius"/>
    </source>
</evidence>
<organism evidence="17 18">
    <name type="scientific">Candidatus Liberibacter europaeus</name>
    <dbReference type="NCBI Taxonomy" id="744859"/>
    <lineage>
        <taxon>Bacteria</taxon>
        <taxon>Pseudomonadati</taxon>
        <taxon>Pseudomonadota</taxon>
        <taxon>Alphaproteobacteria</taxon>
        <taxon>Hyphomicrobiales</taxon>
        <taxon>Rhizobiaceae</taxon>
        <taxon>Liberibacter</taxon>
    </lineage>
</organism>
<evidence type="ECO:0000256" key="5">
    <source>
        <dbReference type="ARBA" id="ARBA00011558"/>
    </source>
</evidence>
<sequence length="128" mass="14131">MGLRSSLGKVRGMGSSKSGTDHFLTQRITAIANIPCITFFVVFFMIYGSSPYENIIKVTSNLFVASIMIVGIISAAIHMQLGMQVVIEDYVHSKFLKIVFIVFNNFFVIFSAILCLISILKIAMVGNL</sequence>
<comment type="caution">
    <text evidence="17">The sequence shown here is derived from an EMBL/GenBank/DDBJ whole genome shotgun (WGS) entry which is preliminary data.</text>
</comment>
<comment type="pathway">
    <text evidence="4">Carbohydrate metabolism; tricarboxylic acid cycle.</text>
</comment>
<keyword evidence="9" id="KW-0349">Heme</keyword>
<keyword evidence="7" id="KW-0813">Transport</keyword>
<keyword evidence="8" id="KW-0816">Tricarboxylic acid cycle</keyword>
<evidence type="ECO:0000256" key="7">
    <source>
        <dbReference type="ARBA" id="ARBA00022448"/>
    </source>
</evidence>
<evidence type="ECO:0000256" key="8">
    <source>
        <dbReference type="ARBA" id="ARBA00022532"/>
    </source>
</evidence>
<evidence type="ECO:0000256" key="10">
    <source>
        <dbReference type="ARBA" id="ARBA00022692"/>
    </source>
</evidence>
<evidence type="ECO:0000256" key="1">
    <source>
        <dbReference type="ARBA" id="ARBA00001971"/>
    </source>
</evidence>
<gene>
    <name evidence="17" type="primary">sdhD</name>
    <name evidence="17" type="ORF">C4617_05670</name>
</gene>
<dbReference type="GO" id="GO:0020037">
    <property type="term" value="F:heme binding"/>
    <property type="evidence" value="ECO:0007669"/>
    <property type="project" value="InterPro"/>
</dbReference>
<proteinExistence type="predicted"/>
<evidence type="ECO:0000256" key="11">
    <source>
        <dbReference type="ARBA" id="ARBA00022723"/>
    </source>
</evidence>
<evidence type="ECO:0000313" key="18">
    <source>
        <dbReference type="Proteomes" id="UP000240811"/>
    </source>
</evidence>
<dbReference type="GO" id="GO:0016020">
    <property type="term" value="C:membrane"/>
    <property type="evidence" value="ECO:0007669"/>
    <property type="project" value="UniProtKB-SubCell"/>
</dbReference>
<dbReference type="UniPathway" id="UPA00223"/>
<dbReference type="InterPro" id="IPR000701">
    <property type="entry name" value="SuccDH_FuR_B_TM-su"/>
</dbReference>
<evidence type="ECO:0000313" key="17">
    <source>
        <dbReference type="EMBL" id="PTL86043.1"/>
    </source>
</evidence>
<dbReference type="AlphaFoldDB" id="A0A2T4VWA4"/>
<evidence type="ECO:0000256" key="6">
    <source>
        <dbReference type="ARBA" id="ARBA00019425"/>
    </source>
</evidence>
<keyword evidence="14" id="KW-0408">Iron</keyword>
<keyword evidence="11" id="KW-0479">Metal-binding</keyword>
<dbReference type="InterPro" id="IPR014312">
    <property type="entry name" value="Succ_DH_anchor"/>
</dbReference>
<keyword evidence="12" id="KW-0249">Electron transport</keyword>
<dbReference type="NCBIfam" id="TIGR02968">
    <property type="entry name" value="succ_dehyd_anc"/>
    <property type="match status" value="1"/>
</dbReference>
<evidence type="ECO:0000256" key="2">
    <source>
        <dbReference type="ARBA" id="ARBA00004050"/>
    </source>
</evidence>
<keyword evidence="10 16" id="KW-0812">Transmembrane</keyword>
<dbReference type="Pfam" id="PF01127">
    <property type="entry name" value="Sdh_cyt"/>
    <property type="match status" value="1"/>
</dbReference>
<comment type="cofactor">
    <cofactor evidence="1">
        <name>heme</name>
        <dbReference type="ChEBI" id="CHEBI:30413"/>
    </cofactor>
</comment>
<feature type="transmembrane region" description="Helical" evidence="16">
    <location>
        <begin position="28"/>
        <end position="47"/>
    </location>
</feature>
<dbReference type="GO" id="GO:0006099">
    <property type="term" value="P:tricarboxylic acid cycle"/>
    <property type="evidence" value="ECO:0007669"/>
    <property type="project" value="UniProtKB-UniPathway"/>
</dbReference>
<dbReference type="EMBL" id="PSQJ01000014">
    <property type="protein sequence ID" value="PTL86043.1"/>
    <property type="molecule type" value="Genomic_DNA"/>
</dbReference>